<organism evidence="3 4">
    <name type="scientific">Methylomarinovum tepidoasis</name>
    <dbReference type="NCBI Taxonomy" id="2840183"/>
    <lineage>
        <taxon>Bacteria</taxon>
        <taxon>Pseudomonadati</taxon>
        <taxon>Pseudomonadota</taxon>
        <taxon>Gammaproteobacteria</taxon>
        <taxon>Methylococcales</taxon>
        <taxon>Methylothermaceae</taxon>
        <taxon>Methylomarinovum</taxon>
    </lineage>
</organism>
<keyword evidence="1" id="KW-0175">Coiled coil</keyword>
<evidence type="ECO:0000313" key="3">
    <source>
        <dbReference type="EMBL" id="BCX87875.1"/>
    </source>
</evidence>
<gene>
    <name evidence="3" type="ORF">MIN45_P0242</name>
</gene>
<dbReference type="PANTHER" id="PTHR21666:SF270">
    <property type="entry name" value="MUREIN HYDROLASE ACTIVATOR ENVC"/>
    <property type="match status" value="1"/>
</dbReference>
<proteinExistence type="predicted"/>
<dbReference type="KEGG" id="meiy:MIN45_P0242"/>
<name>A0AAU9BWA3_9GAMM</name>
<dbReference type="EMBL" id="AP024718">
    <property type="protein sequence ID" value="BCX87875.1"/>
    <property type="molecule type" value="Genomic_DNA"/>
</dbReference>
<dbReference type="Pfam" id="PF01551">
    <property type="entry name" value="Peptidase_M23"/>
    <property type="match status" value="1"/>
</dbReference>
<dbReference type="InterPro" id="IPR011055">
    <property type="entry name" value="Dup_hybrid_motif"/>
</dbReference>
<feature type="coiled-coil region" evidence="1">
    <location>
        <begin position="150"/>
        <end position="216"/>
    </location>
</feature>
<dbReference type="CDD" id="cd12797">
    <property type="entry name" value="M23_peptidase"/>
    <property type="match status" value="1"/>
</dbReference>
<dbReference type="Gene3D" id="2.70.70.10">
    <property type="entry name" value="Glucose Permease (Domain IIA)"/>
    <property type="match status" value="1"/>
</dbReference>
<accession>A0AAU9BWA3</accession>
<dbReference type="InterPro" id="IPR016047">
    <property type="entry name" value="M23ase_b-sheet_dom"/>
</dbReference>
<sequence>MIVRRLLPALLALSLHPPGGWSKTSAPSIPAQRLTREIRHLADEQRQAETELARAEKQIARLNHRLGELEQERHRLQRRQRQLHRELETLHQKLRDRRRRLAAQIRAAYLLQRHGGLPLLFSDRSPGEIQRLLVYYRHLTQAQATGLRQLQTQLRRLQTLEARNRRLLARLETLAGERRETLAALKRQQQARRQALTALQRQLADRRARLRKLKADQNRLQHLVRSVSRTAEASAPKTDFLHRKGKLPWPVAGRLAVRFGARRGSGRWEGVILKAPSGTPVKAVHAGKVIFAGWMPGYGNLLIIRHDHGFLTLYGFTRELYKQAGDRVEAGETIATVGNSGGRTRPGLYFSIRRGSRPVDPERWCHGARHGRRG</sequence>
<dbReference type="FunFam" id="2.70.70.10:FF:000003">
    <property type="entry name" value="Murein hydrolase activator EnvC"/>
    <property type="match status" value="1"/>
</dbReference>
<evidence type="ECO:0000313" key="4">
    <source>
        <dbReference type="Proteomes" id="UP001321450"/>
    </source>
</evidence>
<keyword evidence="4" id="KW-1185">Reference proteome</keyword>
<dbReference type="PANTHER" id="PTHR21666">
    <property type="entry name" value="PEPTIDASE-RELATED"/>
    <property type="match status" value="1"/>
</dbReference>
<evidence type="ECO:0000256" key="1">
    <source>
        <dbReference type="SAM" id="Coils"/>
    </source>
</evidence>
<feature type="coiled-coil region" evidence="1">
    <location>
        <begin position="31"/>
        <end position="104"/>
    </location>
</feature>
<keyword evidence="3" id="KW-0378">Hydrolase</keyword>
<dbReference type="InterPro" id="IPR050570">
    <property type="entry name" value="Cell_wall_metabolism_enzyme"/>
</dbReference>
<dbReference type="AlphaFoldDB" id="A0AAU9BWA3"/>
<evidence type="ECO:0000259" key="2">
    <source>
        <dbReference type="Pfam" id="PF01551"/>
    </source>
</evidence>
<dbReference type="GO" id="GO:0004222">
    <property type="term" value="F:metalloendopeptidase activity"/>
    <property type="evidence" value="ECO:0007669"/>
    <property type="project" value="TreeGrafter"/>
</dbReference>
<dbReference type="Gene3D" id="6.10.250.3150">
    <property type="match status" value="1"/>
</dbReference>
<dbReference type="RefSeq" id="WP_286292854.1">
    <property type="nucleotide sequence ID" value="NZ_AP024718.1"/>
</dbReference>
<feature type="domain" description="M23ase beta-sheet core" evidence="2">
    <location>
        <begin position="268"/>
        <end position="361"/>
    </location>
</feature>
<protein>
    <submittedName>
        <fullName evidence="3">Murein hydrolase activator</fullName>
    </submittedName>
</protein>
<dbReference type="SUPFAM" id="SSF51261">
    <property type="entry name" value="Duplicated hybrid motif"/>
    <property type="match status" value="1"/>
</dbReference>
<reference evidence="4" key="1">
    <citation type="journal article" date="2024" name="Int. J. Syst. Evol. Microbiol.">
        <title>Methylomarinovum tepidoasis sp. nov., a moderately thermophilic methanotroph of the family Methylothermaceae isolated from a deep-sea hydrothermal field.</title>
        <authorList>
            <person name="Hirayama H."/>
            <person name="Takaki Y."/>
            <person name="Abe M."/>
            <person name="Miyazaki M."/>
            <person name="Uematsu K."/>
            <person name="Matsui Y."/>
            <person name="Takai K."/>
        </authorList>
    </citation>
    <scope>NUCLEOTIDE SEQUENCE [LARGE SCALE GENOMIC DNA]</scope>
    <source>
        <strain evidence="4">IN45</strain>
    </source>
</reference>
<dbReference type="Proteomes" id="UP001321450">
    <property type="component" value="Chromosome"/>
</dbReference>